<dbReference type="ExpressionAtlas" id="F6GZV9">
    <property type="expression patterns" value="baseline"/>
</dbReference>
<gene>
    <name evidence="7" type="ordered locus">VIT_18s0001g09610</name>
</gene>
<dbReference type="PaxDb" id="29760-VIT_18s0001g09610.t01"/>
<keyword evidence="3" id="KW-0677">Repeat</keyword>
<dbReference type="SUPFAM" id="SSF50978">
    <property type="entry name" value="WD40 repeat-like"/>
    <property type="match status" value="1"/>
</dbReference>
<name>F6GZV9_VITVI</name>
<dbReference type="PROSITE" id="PS50294">
    <property type="entry name" value="WD_REPEATS_REGION"/>
    <property type="match status" value="2"/>
</dbReference>
<evidence type="ECO:0000256" key="5">
    <source>
        <dbReference type="PROSITE-ProRule" id="PRU00221"/>
    </source>
</evidence>
<keyword evidence="2 5" id="KW-0853">WD repeat</keyword>
<keyword evidence="8" id="KW-1185">Reference proteome</keyword>
<dbReference type="InParanoid" id="F6GZV9"/>
<feature type="repeat" description="WD" evidence="5">
    <location>
        <begin position="182"/>
        <end position="219"/>
    </location>
</feature>
<dbReference type="EMBL" id="FN595227">
    <property type="protein sequence ID" value="CCB45780.1"/>
    <property type="molecule type" value="Genomic_DNA"/>
</dbReference>
<dbReference type="STRING" id="29760.F6GZV9"/>
<dbReference type="InterPro" id="IPR045183">
    <property type="entry name" value="Ebi-like"/>
</dbReference>
<sequence>MEEDEEQGNSKEKEKPLDDHIDTKVYEDKVNIGHEENGTCEGNLHCVSLARSFYPTSNYRLKTMEISPSSTCLPCEIPSCDVKVLEGLTSEVFACAWSPAGSFLASGCHDVHAVWFITNGPCSTMQNGLLNIVLKHFRGRTNEKNKDVTTLDWNGDGTVLATGSYDNQARIWSRVGMLFYTLNKHKGPVFSLKWNKKGDNLLSGSMDKTAIVWGVKTGE</sequence>
<dbReference type="Proteomes" id="UP000009183">
    <property type="component" value="Chromosome 18"/>
</dbReference>
<evidence type="ECO:0000256" key="1">
    <source>
        <dbReference type="ARBA" id="ARBA00004123"/>
    </source>
</evidence>
<reference evidence="8" key="1">
    <citation type="journal article" date="2007" name="Nature">
        <title>The grapevine genome sequence suggests ancestral hexaploidization in major angiosperm phyla.</title>
        <authorList>
            <consortium name="The French-Italian Public Consortium for Grapevine Genome Characterization."/>
            <person name="Jaillon O."/>
            <person name="Aury J.-M."/>
            <person name="Noel B."/>
            <person name="Policriti A."/>
            <person name="Clepet C."/>
            <person name="Casagrande A."/>
            <person name="Choisne N."/>
            <person name="Aubourg S."/>
            <person name="Vitulo N."/>
            <person name="Jubin C."/>
            <person name="Vezzi A."/>
            <person name="Legeai F."/>
            <person name="Hugueney P."/>
            <person name="Dasilva C."/>
            <person name="Horner D."/>
            <person name="Mica E."/>
            <person name="Jublot D."/>
            <person name="Poulain J."/>
            <person name="Bruyere C."/>
            <person name="Billault A."/>
            <person name="Segurens B."/>
            <person name="Gouyvenoux M."/>
            <person name="Ugarte E."/>
            <person name="Cattonaro F."/>
            <person name="Anthouard V."/>
            <person name="Vico V."/>
            <person name="Del Fabbro C."/>
            <person name="Alaux M."/>
            <person name="Di Gaspero G."/>
            <person name="Dumas V."/>
            <person name="Felice N."/>
            <person name="Paillard S."/>
            <person name="Juman I."/>
            <person name="Moroldo M."/>
            <person name="Scalabrin S."/>
            <person name="Canaguier A."/>
            <person name="Le Clainche I."/>
            <person name="Malacrida G."/>
            <person name="Durand E."/>
            <person name="Pesole G."/>
            <person name="Laucou V."/>
            <person name="Chatelet P."/>
            <person name="Merdinoglu D."/>
            <person name="Delledonne M."/>
            <person name="Pezzotti M."/>
            <person name="Lecharny A."/>
            <person name="Scarpelli C."/>
            <person name="Artiguenave F."/>
            <person name="Pe M.E."/>
            <person name="Valle G."/>
            <person name="Morgante M."/>
            <person name="Caboche M."/>
            <person name="Adam-Blondon A.-F."/>
            <person name="Weissenbach J."/>
            <person name="Quetier F."/>
            <person name="Wincker P."/>
        </authorList>
    </citation>
    <scope>NUCLEOTIDE SEQUENCE [LARGE SCALE GENOMIC DNA]</scope>
    <source>
        <strain evidence="8">cv. Pinot noir / PN40024</strain>
    </source>
</reference>
<accession>F6GZV9</accession>
<dbReference type="PANTHER" id="PTHR22846:SF2">
    <property type="entry name" value="F-BOX-LIKE_WD REPEAT-CONTAINING PROTEIN EBI"/>
    <property type="match status" value="1"/>
</dbReference>
<dbReference type="eggNOG" id="KOG0273">
    <property type="taxonomic scope" value="Eukaryota"/>
</dbReference>
<evidence type="ECO:0000256" key="3">
    <source>
        <dbReference type="ARBA" id="ARBA00022737"/>
    </source>
</evidence>
<dbReference type="PANTHER" id="PTHR22846">
    <property type="entry name" value="WD40 REPEAT PROTEIN"/>
    <property type="match status" value="1"/>
</dbReference>
<feature type="repeat" description="WD" evidence="5">
    <location>
        <begin position="141"/>
        <end position="173"/>
    </location>
</feature>
<dbReference type="InterPro" id="IPR001680">
    <property type="entry name" value="WD40_rpt"/>
</dbReference>
<dbReference type="Gene3D" id="2.130.10.10">
    <property type="entry name" value="YVTN repeat-like/Quinoprotein amine dehydrogenase"/>
    <property type="match status" value="1"/>
</dbReference>
<comment type="subcellular location">
    <subcellularLocation>
        <location evidence="1">Nucleus</location>
    </subcellularLocation>
</comment>
<dbReference type="SMART" id="SM00320">
    <property type="entry name" value="WD40"/>
    <property type="match status" value="3"/>
</dbReference>
<feature type="compositionally biased region" description="Basic and acidic residues" evidence="6">
    <location>
        <begin position="8"/>
        <end position="20"/>
    </location>
</feature>
<dbReference type="GO" id="GO:0005634">
    <property type="term" value="C:nucleus"/>
    <property type="evidence" value="ECO:0007669"/>
    <property type="project" value="UniProtKB-SubCell"/>
</dbReference>
<proteinExistence type="predicted"/>
<organism evidence="7 8">
    <name type="scientific">Vitis vinifera</name>
    <name type="common">Grape</name>
    <dbReference type="NCBI Taxonomy" id="29760"/>
    <lineage>
        <taxon>Eukaryota</taxon>
        <taxon>Viridiplantae</taxon>
        <taxon>Streptophyta</taxon>
        <taxon>Embryophyta</taxon>
        <taxon>Tracheophyta</taxon>
        <taxon>Spermatophyta</taxon>
        <taxon>Magnoliopsida</taxon>
        <taxon>eudicotyledons</taxon>
        <taxon>Gunneridae</taxon>
        <taxon>Pentapetalae</taxon>
        <taxon>rosids</taxon>
        <taxon>Vitales</taxon>
        <taxon>Vitaceae</taxon>
        <taxon>Viteae</taxon>
        <taxon>Vitis</taxon>
    </lineage>
</organism>
<feature type="region of interest" description="Disordered" evidence="6">
    <location>
        <begin position="1"/>
        <end position="20"/>
    </location>
</feature>
<dbReference type="PROSITE" id="PS50082">
    <property type="entry name" value="WD_REPEATS_2"/>
    <property type="match status" value="2"/>
</dbReference>
<evidence type="ECO:0000256" key="2">
    <source>
        <dbReference type="ARBA" id="ARBA00022574"/>
    </source>
</evidence>
<dbReference type="GO" id="GO:0003714">
    <property type="term" value="F:transcription corepressor activity"/>
    <property type="evidence" value="ECO:0007669"/>
    <property type="project" value="InterPro"/>
</dbReference>
<dbReference type="Pfam" id="PF00400">
    <property type="entry name" value="WD40"/>
    <property type="match status" value="3"/>
</dbReference>
<evidence type="ECO:0000313" key="8">
    <source>
        <dbReference type="Proteomes" id="UP000009183"/>
    </source>
</evidence>
<dbReference type="AlphaFoldDB" id="F6GZV9"/>
<dbReference type="HOGENOM" id="CLU_1263494_0_0_1"/>
<evidence type="ECO:0000256" key="4">
    <source>
        <dbReference type="ARBA" id="ARBA00023242"/>
    </source>
</evidence>
<dbReference type="InterPro" id="IPR036322">
    <property type="entry name" value="WD40_repeat_dom_sf"/>
</dbReference>
<protein>
    <submittedName>
        <fullName evidence="7">Uncharacterized protein</fullName>
    </submittedName>
</protein>
<evidence type="ECO:0000256" key="6">
    <source>
        <dbReference type="SAM" id="MobiDB-lite"/>
    </source>
</evidence>
<dbReference type="InterPro" id="IPR015943">
    <property type="entry name" value="WD40/YVTN_repeat-like_dom_sf"/>
</dbReference>
<keyword evidence="4" id="KW-0539">Nucleus</keyword>
<evidence type="ECO:0000313" key="7">
    <source>
        <dbReference type="EMBL" id="CCB45780.1"/>
    </source>
</evidence>